<evidence type="ECO:0000313" key="1">
    <source>
        <dbReference type="EMBL" id="KAK4522486.1"/>
    </source>
</evidence>
<dbReference type="AlphaFoldDB" id="A0AAV9IIB1"/>
<keyword evidence="3" id="KW-1185">Reference proteome</keyword>
<proteinExistence type="predicted"/>
<reference evidence="2 3" key="1">
    <citation type="submission" date="2022-07" db="EMBL/GenBank/DDBJ databases">
        <title>Genome-wide signatures of adaptation to extreme environments.</title>
        <authorList>
            <person name="Cho C.H."/>
            <person name="Yoon H.S."/>
        </authorList>
    </citation>
    <scope>NUCLEOTIDE SEQUENCE [LARGE SCALE GENOMIC DNA]</scope>
    <source>
        <strain evidence="2 3">108.79 E11</strain>
    </source>
</reference>
<sequence length="120" mass="14216">MTPKETTKLCSLLLAGVWELSILENKTFNKYSNLFPESIYALDSARRFGFYHRDVPPHLRVDIFKNCVEIYWKYPSLRFISNLFACINDKFSNSSRKSLFEIVFCHILYVRLSFVSIWES</sequence>
<dbReference type="Proteomes" id="UP001300502">
    <property type="component" value="Unassembled WGS sequence"/>
</dbReference>
<evidence type="ECO:0000313" key="2">
    <source>
        <dbReference type="EMBL" id="KAK4527018.1"/>
    </source>
</evidence>
<gene>
    <name evidence="1" type="ORF">GAYE_HTGSCF31FUTG100G0376</name>
    <name evidence="2" type="ORF">GAYE_SCF31G4939</name>
</gene>
<evidence type="ECO:0000313" key="3">
    <source>
        <dbReference type="Proteomes" id="UP001300502"/>
    </source>
</evidence>
<accession>A0AAV9IIB1</accession>
<dbReference type="EMBL" id="JANCYU010000046">
    <property type="protein sequence ID" value="KAK4527018.1"/>
    <property type="molecule type" value="Genomic_DNA"/>
</dbReference>
<protein>
    <submittedName>
        <fullName evidence="2">Uncharacterized protein</fullName>
    </submittedName>
</protein>
<comment type="caution">
    <text evidence="2">The sequence shown here is derived from an EMBL/GenBank/DDBJ whole genome shotgun (WGS) entry which is preliminary data.</text>
</comment>
<dbReference type="EMBL" id="JANCYU010000005">
    <property type="protein sequence ID" value="KAK4522486.1"/>
    <property type="molecule type" value="Genomic_DNA"/>
</dbReference>
<name>A0AAV9IIB1_9RHOD</name>
<organism evidence="2 3">
    <name type="scientific">Galdieria yellowstonensis</name>
    <dbReference type="NCBI Taxonomy" id="3028027"/>
    <lineage>
        <taxon>Eukaryota</taxon>
        <taxon>Rhodophyta</taxon>
        <taxon>Bangiophyceae</taxon>
        <taxon>Galdieriales</taxon>
        <taxon>Galdieriaceae</taxon>
        <taxon>Galdieria</taxon>
    </lineage>
</organism>